<proteinExistence type="predicted"/>
<comment type="caution">
    <text evidence="1">The sequence shown here is derived from an EMBL/GenBank/DDBJ whole genome shotgun (WGS) entry which is preliminary data.</text>
</comment>
<reference evidence="1 2" key="1">
    <citation type="submission" date="2014-03" db="EMBL/GenBank/DDBJ databases">
        <title>Genomics of Bifidobacteria.</title>
        <authorList>
            <person name="Ventura M."/>
            <person name="Milani C."/>
            <person name="Lugli G.A."/>
        </authorList>
    </citation>
    <scope>NUCLEOTIDE SEQUENCE [LARGE SCALE GENOMIC DNA]</scope>
    <source>
        <strain evidence="1 2">LMG 21395</strain>
    </source>
</reference>
<name>A0A087E3E5_9BIFI</name>
<organism evidence="1 2">
    <name type="scientific">Bifidobacterium thermacidophilum subsp. thermacidophilum</name>
    <dbReference type="NCBI Taxonomy" id="79262"/>
    <lineage>
        <taxon>Bacteria</taxon>
        <taxon>Bacillati</taxon>
        <taxon>Actinomycetota</taxon>
        <taxon>Actinomycetes</taxon>
        <taxon>Bifidobacteriales</taxon>
        <taxon>Bifidobacteriaceae</taxon>
        <taxon>Bifidobacterium</taxon>
    </lineage>
</organism>
<gene>
    <name evidence="1" type="ORF">THER5_1929</name>
</gene>
<evidence type="ECO:0000313" key="1">
    <source>
        <dbReference type="EMBL" id="KFJ02296.1"/>
    </source>
</evidence>
<sequence>MRYVVGGRHGLVQFSPVDSGIGPWNRSPAHVGGGTSLLTTHVIAEIVGRRCNGGIQLMVSGIIAGNSHHAQSEQAAEQHDTRVESSIVIIWGYMTECVWYSATYPYCRKTRRGVDSVDNRAGCIDGAT</sequence>
<evidence type="ECO:0000313" key="2">
    <source>
        <dbReference type="Proteomes" id="UP000029003"/>
    </source>
</evidence>
<accession>A0A087E3E5</accession>
<dbReference type="Proteomes" id="UP000029003">
    <property type="component" value="Unassembled WGS sequence"/>
</dbReference>
<dbReference type="AlphaFoldDB" id="A0A087E3E5"/>
<protein>
    <submittedName>
        <fullName evidence="1">Uncharacterized protein</fullName>
    </submittedName>
</protein>
<dbReference type="EMBL" id="JGZT01000007">
    <property type="protein sequence ID" value="KFJ02296.1"/>
    <property type="molecule type" value="Genomic_DNA"/>
</dbReference>